<name>A0A2U1AN91_9BACT</name>
<keyword evidence="15" id="KW-1185">Reference proteome</keyword>
<dbReference type="EC" id="2.7.4.9" evidence="2 12"/>
<dbReference type="InterPro" id="IPR027417">
    <property type="entry name" value="P-loop_NTPase"/>
</dbReference>
<dbReference type="Pfam" id="PF02223">
    <property type="entry name" value="Thymidylate_kin"/>
    <property type="match status" value="1"/>
</dbReference>
<gene>
    <name evidence="12" type="primary">tmk</name>
    <name evidence="14" type="ORF">C8D82_13033</name>
</gene>
<dbReference type="GO" id="GO:0006227">
    <property type="term" value="P:dUDP biosynthetic process"/>
    <property type="evidence" value="ECO:0007669"/>
    <property type="project" value="TreeGrafter"/>
</dbReference>
<comment type="catalytic activity">
    <reaction evidence="10 12">
        <text>dTMP + ATP = dTDP + ADP</text>
        <dbReference type="Rhea" id="RHEA:13517"/>
        <dbReference type="ChEBI" id="CHEBI:30616"/>
        <dbReference type="ChEBI" id="CHEBI:58369"/>
        <dbReference type="ChEBI" id="CHEBI:63528"/>
        <dbReference type="ChEBI" id="CHEBI:456216"/>
        <dbReference type="EC" id="2.7.4.9"/>
    </reaction>
</comment>
<dbReference type="PROSITE" id="PS01331">
    <property type="entry name" value="THYMIDYLATE_KINASE"/>
    <property type="match status" value="1"/>
</dbReference>
<protein>
    <recommendedName>
        <fullName evidence="3 12">Thymidylate kinase</fullName>
        <ecNumber evidence="2 12">2.7.4.9</ecNumber>
    </recommendedName>
    <alternativeName>
        <fullName evidence="9 12">dTMP kinase</fullName>
    </alternativeName>
</protein>
<dbReference type="AlphaFoldDB" id="A0A2U1AN91"/>
<evidence type="ECO:0000313" key="14">
    <source>
        <dbReference type="EMBL" id="PVY37874.1"/>
    </source>
</evidence>
<evidence type="ECO:0000256" key="5">
    <source>
        <dbReference type="ARBA" id="ARBA00022727"/>
    </source>
</evidence>
<comment type="caution">
    <text evidence="14">The sequence shown here is derived from an EMBL/GenBank/DDBJ whole genome shotgun (WGS) entry which is preliminary data.</text>
</comment>
<organism evidence="14 15">
    <name type="scientific">Victivallis vadensis</name>
    <dbReference type="NCBI Taxonomy" id="172901"/>
    <lineage>
        <taxon>Bacteria</taxon>
        <taxon>Pseudomonadati</taxon>
        <taxon>Lentisphaerota</taxon>
        <taxon>Lentisphaeria</taxon>
        <taxon>Victivallales</taxon>
        <taxon>Victivallaceae</taxon>
        <taxon>Victivallis</taxon>
    </lineage>
</organism>
<dbReference type="RefSeq" id="WP_116885312.1">
    <property type="nucleotide sequence ID" value="NZ_CABMMC010000100.1"/>
</dbReference>
<dbReference type="InterPro" id="IPR018094">
    <property type="entry name" value="Thymidylate_kinase"/>
</dbReference>
<dbReference type="OrthoDB" id="9774907at2"/>
<evidence type="ECO:0000256" key="10">
    <source>
        <dbReference type="ARBA" id="ARBA00048743"/>
    </source>
</evidence>
<comment type="similarity">
    <text evidence="1 12">Belongs to the thymidylate kinase family.</text>
</comment>
<dbReference type="GO" id="GO:0006235">
    <property type="term" value="P:dTTP biosynthetic process"/>
    <property type="evidence" value="ECO:0007669"/>
    <property type="project" value="UniProtKB-UniRule"/>
</dbReference>
<evidence type="ECO:0000256" key="2">
    <source>
        <dbReference type="ARBA" id="ARBA00012980"/>
    </source>
</evidence>
<feature type="binding site" evidence="12">
    <location>
        <begin position="18"/>
        <end position="25"/>
    </location>
    <ligand>
        <name>ATP</name>
        <dbReference type="ChEBI" id="CHEBI:30616"/>
    </ligand>
</feature>
<keyword evidence="5 12" id="KW-0545">Nucleotide biosynthesis</keyword>
<feature type="domain" description="Thymidylate kinase-like" evidence="13">
    <location>
        <begin position="16"/>
        <end position="209"/>
    </location>
</feature>
<proteinExistence type="inferred from homology"/>
<dbReference type="FunFam" id="3.40.50.300:FF:000225">
    <property type="entry name" value="Thymidylate kinase"/>
    <property type="match status" value="1"/>
</dbReference>
<dbReference type="PANTHER" id="PTHR10344">
    <property type="entry name" value="THYMIDYLATE KINASE"/>
    <property type="match status" value="1"/>
</dbReference>
<dbReference type="EMBL" id="QEKH01000030">
    <property type="protein sequence ID" value="PVY37874.1"/>
    <property type="molecule type" value="Genomic_DNA"/>
</dbReference>
<dbReference type="PANTHER" id="PTHR10344:SF4">
    <property type="entry name" value="UMP-CMP KINASE 2, MITOCHONDRIAL"/>
    <property type="match status" value="1"/>
</dbReference>
<reference evidence="14 15" key="1">
    <citation type="submission" date="2018-04" db="EMBL/GenBank/DDBJ databases">
        <title>Genomic Encyclopedia of Type Strains, Phase IV (KMG-IV): sequencing the most valuable type-strain genomes for metagenomic binning, comparative biology and taxonomic classification.</title>
        <authorList>
            <person name="Goeker M."/>
        </authorList>
    </citation>
    <scope>NUCLEOTIDE SEQUENCE [LARGE SCALE GENOMIC DNA]</scope>
    <source>
        <strain evidence="14 15">DSM 14823</strain>
    </source>
</reference>
<evidence type="ECO:0000313" key="15">
    <source>
        <dbReference type="Proteomes" id="UP000245959"/>
    </source>
</evidence>
<dbReference type="Gene3D" id="3.40.50.300">
    <property type="entry name" value="P-loop containing nucleotide triphosphate hydrolases"/>
    <property type="match status" value="1"/>
</dbReference>
<dbReference type="InterPro" id="IPR039430">
    <property type="entry name" value="Thymidylate_kin-like_dom"/>
</dbReference>
<evidence type="ECO:0000256" key="12">
    <source>
        <dbReference type="HAMAP-Rule" id="MF_00165"/>
    </source>
</evidence>
<dbReference type="SUPFAM" id="SSF52540">
    <property type="entry name" value="P-loop containing nucleoside triphosphate hydrolases"/>
    <property type="match status" value="1"/>
</dbReference>
<evidence type="ECO:0000256" key="4">
    <source>
        <dbReference type="ARBA" id="ARBA00022679"/>
    </source>
</evidence>
<dbReference type="CDD" id="cd01672">
    <property type="entry name" value="TMPK"/>
    <property type="match status" value="1"/>
</dbReference>
<evidence type="ECO:0000256" key="9">
    <source>
        <dbReference type="ARBA" id="ARBA00029962"/>
    </source>
</evidence>
<comment type="function">
    <text evidence="11 12">Phosphorylation of dTMP to form dTDP in both de novo and salvage pathways of dTTP synthesis.</text>
</comment>
<evidence type="ECO:0000256" key="1">
    <source>
        <dbReference type="ARBA" id="ARBA00009776"/>
    </source>
</evidence>
<dbReference type="GO" id="GO:0005829">
    <property type="term" value="C:cytosol"/>
    <property type="evidence" value="ECO:0007669"/>
    <property type="project" value="TreeGrafter"/>
</dbReference>
<dbReference type="InterPro" id="IPR018095">
    <property type="entry name" value="Thymidylate_kin_CS"/>
</dbReference>
<dbReference type="Proteomes" id="UP000245959">
    <property type="component" value="Unassembled WGS sequence"/>
</dbReference>
<accession>A0A2U1AN91</accession>
<evidence type="ECO:0000256" key="3">
    <source>
        <dbReference type="ARBA" id="ARBA00017144"/>
    </source>
</evidence>
<dbReference type="GO" id="GO:0004798">
    <property type="term" value="F:dTMP kinase activity"/>
    <property type="evidence" value="ECO:0007669"/>
    <property type="project" value="UniProtKB-UniRule"/>
</dbReference>
<evidence type="ECO:0000256" key="11">
    <source>
        <dbReference type="ARBA" id="ARBA00057735"/>
    </source>
</evidence>
<dbReference type="GO" id="GO:0005524">
    <property type="term" value="F:ATP binding"/>
    <property type="evidence" value="ECO:0007669"/>
    <property type="project" value="UniProtKB-UniRule"/>
</dbReference>
<sequence>MKKRLKHTHPGRLITFEGPEGAGKSTQLKLLAGYLEEKGFEVIATREPGGTPLAERLRAVIKAFEGEEKLHNTTELLLIEAARSQHVREVIRPALAAGKIVLCDRYFDSTTAYQGGARGFDAEAIDALNDLAIAECAPDLTLLFDLTPEAGFARTRTRTETQGEHDRFEEEKLEFHRQVRESYLTIAAREPERVRVVAADRPAQEIQTEVRKLVDELIR</sequence>
<keyword evidence="8 12" id="KW-0067">ATP-binding</keyword>
<dbReference type="HAMAP" id="MF_00165">
    <property type="entry name" value="Thymidylate_kinase"/>
    <property type="match status" value="1"/>
</dbReference>
<keyword evidence="6 12" id="KW-0547">Nucleotide-binding</keyword>
<dbReference type="GO" id="GO:0006233">
    <property type="term" value="P:dTDP biosynthetic process"/>
    <property type="evidence" value="ECO:0007669"/>
    <property type="project" value="InterPro"/>
</dbReference>
<keyword evidence="4 12" id="KW-0808">Transferase</keyword>
<keyword evidence="7 12" id="KW-0418">Kinase</keyword>
<dbReference type="GeneID" id="78296570"/>
<dbReference type="NCBIfam" id="TIGR00041">
    <property type="entry name" value="DTMP_kinase"/>
    <property type="match status" value="1"/>
</dbReference>
<evidence type="ECO:0000256" key="8">
    <source>
        <dbReference type="ARBA" id="ARBA00022840"/>
    </source>
</evidence>
<evidence type="ECO:0000256" key="7">
    <source>
        <dbReference type="ARBA" id="ARBA00022777"/>
    </source>
</evidence>
<evidence type="ECO:0000256" key="6">
    <source>
        <dbReference type="ARBA" id="ARBA00022741"/>
    </source>
</evidence>
<evidence type="ECO:0000259" key="13">
    <source>
        <dbReference type="Pfam" id="PF02223"/>
    </source>
</evidence>